<evidence type="ECO:0000256" key="2">
    <source>
        <dbReference type="PROSITE-ProRule" id="PRU00176"/>
    </source>
</evidence>
<keyword evidence="1 2" id="KW-0694">RNA-binding</keyword>
<evidence type="ECO:0000256" key="3">
    <source>
        <dbReference type="SAM" id="MobiDB-lite"/>
    </source>
</evidence>
<dbReference type="SMART" id="SM01218">
    <property type="entry name" value="FoP_duplication"/>
    <property type="match status" value="1"/>
</dbReference>
<dbReference type="AlphaFoldDB" id="A0AAD5RJI0"/>
<feature type="compositionally biased region" description="Basic and acidic residues" evidence="3">
    <location>
        <begin position="1"/>
        <end position="10"/>
    </location>
</feature>
<dbReference type="InterPro" id="IPR035979">
    <property type="entry name" value="RBD_domain_sf"/>
</dbReference>
<feature type="compositionally biased region" description="Polar residues" evidence="3">
    <location>
        <begin position="44"/>
        <end position="57"/>
    </location>
</feature>
<comment type="caution">
    <text evidence="5">The sequence shown here is derived from an EMBL/GenBank/DDBJ whole genome shotgun (WGS) entry which is preliminary data.</text>
</comment>
<organism evidence="5 6">
    <name type="scientific">Zalerion maritima</name>
    <dbReference type="NCBI Taxonomy" id="339359"/>
    <lineage>
        <taxon>Eukaryota</taxon>
        <taxon>Fungi</taxon>
        <taxon>Dikarya</taxon>
        <taxon>Ascomycota</taxon>
        <taxon>Pezizomycotina</taxon>
        <taxon>Sordariomycetes</taxon>
        <taxon>Lulworthiomycetidae</taxon>
        <taxon>Lulworthiales</taxon>
        <taxon>Lulworthiaceae</taxon>
        <taxon>Zalerion</taxon>
    </lineage>
</organism>
<evidence type="ECO:0000256" key="1">
    <source>
        <dbReference type="ARBA" id="ARBA00022884"/>
    </source>
</evidence>
<dbReference type="GO" id="GO:0005634">
    <property type="term" value="C:nucleus"/>
    <property type="evidence" value="ECO:0007669"/>
    <property type="project" value="TreeGrafter"/>
</dbReference>
<keyword evidence="6" id="KW-1185">Reference proteome</keyword>
<feature type="compositionally biased region" description="Low complexity" evidence="3">
    <location>
        <begin position="33"/>
        <end position="43"/>
    </location>
</feature>
<name>A0AAD5RJI0_9PEZI</name>
<evidence type="ECO:0000313" key="6">
    <source>
        <dbReference type="Proteomes" id="UP001201980"/>
    </source>
</evidence>
<accession>A0AAD5RJI0</accession>
<dbReference type="PANTHER" id="PTHR19965">
    <property type="entry name" value="RNA AND EXPORT FACTOR BINDING PROTEIN"/>
    <property type="match status" value="1"/>
</dbReference>
<sequence>MTGKLDKSLDEILSSSRAGGRARRSTRRGAGGRPAASAPVGGVQKTTKLARNANIKNTPAKAAGGSHESKIMISNLPKDVAENMIKDYFQNTVGPVKKTEISYGPNGQSRGQAFVTFSRPDGASKAFQSLNGLLVDNRPIKIDIIVGNADAEKIIPTVKTLADRVTKPKPQPKSAASDKHGANAEKAGANKKKAGPRRARNARPTKKSKEELDADMADYFVAAPADNAAGNAPAPANGDAAMDDGIM</sequence>
<feature type="region of interest" description="Disordered" evidence="3">
    <location>
        <begin position="1"/>
        <end position="67"/>
    </location>
</feature>
<dbReference type="InterPro" id="IPR025715">
    <property type="entry name" value="FoP_C"/>
</dbReference>
<dbReference type="PROSITE" id="PS50102">
    <property type="entry name" value="RRM"/>
    <property type="match status" value="1"/>
</dbReference>
<dbReference type="SMART" id="SM00360">
    <property type="entry name" value="RRM"/>
    <property type="match status" value="1"/>
</dbReference>
<feature type="domain" description="RRM" evidence="4">
    <location>
        <begin position="69"/>
        <end position="147"/>
    </location>
</feature>
<dbReference type="InterPro" id="IPR051229">
    <property type="entry name" value="ALYREF_mRNA_export"/>
</dbReference>
<dbReference type="PANTHER" id="PTHR19965:SF35">
    <property type="entry name" value="RNA ANNEALING PROTEIN YRA1"/>
    <property type="match status" value="1"/>
</dbReference>
<feature type="region of interest" description="Disordered" evidence="3">
    <location>
        <begin position="163"/>
        <end position="213"/>
    </location>
</feature>
<protein>
    <recommendedName>
        <fullName evidence="4">RRM domain-containing protein</fullName>
    </recommendedName>
</protein>
<evidence type="ECO:0000259" key="4">
    <source>
        <dbReference type="PROSITE" id="PS50102"/>
    </source>
</evidence>
<evidence type="ECO:0000313" key="5">
    <source>
        <dbReference type="EMBL" id="KAJ2895506.1"/>
    </source>
</evidence>
<feature type="region of interest" description="Disordered" evidence="3">
    <location>
        <begin position="226"/>
        <end position="247"/>
    </location>
</feature>
<dbReference type="Pfam" id="PF00076">
    <property type="entry name" value="RRM_1"/>
    <property type="match status" value="1"/>
</dbReference>
<dbReference type="InterPro" id="IPR000504">
    <property type="entry name" value="RRM_dom"/>
</dbReference>
<gene>
    <name evidence="5" type="ORF">MKZ38_006409</name>
</gene>
<dbReference type="SUPFAM" id="SSF54928">
    <property type="entry name" value="RNA-binding domain, RBD"/>
    <property type="match status" value="1"/>
</dbReference>
<dbReference type="Gene3D" id="3.30.70.330">
    <property type="match status" value="1"/>
</dbReference>
<dbReference type="GO" id="GO:0003729">
    <property type="term" value="F:mRNA binding"/>
    <property type="evidence" value="ECO:0007669"/>
    <property type="project" value="TreeGrafter"/>
</dbReference>
<proteinExistence type="predicted"/>
<dbReference type="EMBL" id="JAKWBI020000398">
    <property type="protein sequence ID" value="KAJ2895506.1"/>
    <property type="molecule type" value="Genomic_DNA"/>
</dbReference>
<dbReference type="Proteomes" id="UP001201980">
    <property type="component" value="Unassembled WGS sequence"/>
</dbReference>
<feature type="compositionally biased region" description="Basic residues" evidence="3">
    <location>
        <begin position="189"/>
        <end position="206"/>
    </location>
</feature>
<dbReference type="InterPro" id="IPR012677">
    <property type="entry name" value="Nucleotide-bd_a/b_plait_sf"/>
</dbReference>
<reference evidence="5" key="1">
    <citation type="submission" date="2022-07" db="EMBL/GenBank/DDBJ databases">
        <title>Draft genome sequence of Zalerion maritima ATCC 34329, a (micro)plastics degrading marine fungus.</title>
        <authorList>
            <person name="Paco A."/>
            <person name="Goncalves M.F.M."/>
            <person name="Rocha-Santos T.A.P."/>
            <person name="Alves A."/>
        </authorList>
    </citation>
    <scope>NUCLEOTIDE SEQUENCE</scope>
    <source>
        <strain evidence="5">ATCC 34329</strain>
    </source>
</reference>